<evidence type="ECO:0000256" key="3">
    <source>
        <dbReference type="PIRSR" id="PIRSR602678-1"/>
    </source>
</evidence>
<organism evidence="4 5">
    <name type="scientific">Defluviitoga tunisiensis</name>
    <dbReference type="NCBI Taxonomy" id="1006576"/>
    <lineage>
        <taxon>Bacteria</taxon>
        <taxon>Thermotogati</taxon>
        <taxon>Thermotogota</taxon>
        <taxon>Thermotogae</taxon>
        <taxon>Petrotogales</taxon>
        <taxon>Petrotogaceae</taxon>
        <taxon>Defluviitoga</taxon>
    </lineage>
</organism>
<dbReference type="SUPFAM" id="SSF102705">
    <property type="entry name" value="NIF3 (NGG1p interacting factor 3)-like"/>
    <property type="match status" value="1"/>
</dbReference>
<dbReference type="KEGG" id="dtn:DTL3_0080"/>
<dbReference type="PANTHER" id="PTHR13799">
    <property type="entry name" value="NGG1 INTERACTING FACTOR 3"/>
    <property type="match status" value="1"/>
</dbReference>
<dbReference type="AlphaFoldDB" id="A0A0C7P062"/>
<feature type="binding site" evidence="3">
    <location>
        <position position="232"/>
    </location>
    <ligand>
        <name>a divalent metal cation</name>
        <dbReference type="ChEBI" id="CHEBI:60240"/>
        <label>1</label>
    </ligand>
</feature>
<accession>A0A0C7P062</accession>
<dbReference type="GO" id="GO:0046872">
    <property type="term" value="F:metal ion binding"/>
    <property type="evidence" value="ECO:0007669"/>
    <property type="project" value="UniProtKB-KW"/>
</dbReference>
<feature type="binding site" evidence="3">
    <location>
        <position position="63"/>
    </location>
    <ligand>
        <name>a divalent metal cation</name>
        <dbReference type="ChEBI" id="CHEBI:60240"/>
        <label>1</label>
    </ligand>
</feature>
<reference evidence="5" key="1">
    <citation type="submission" date="2014-11" db="EMBL/GenBank/DDBJ databases">
        <authorList>
            <person name="Wibberg D."/>
        </authorList>
    </citation>
    <scope>NUCLEOTIDE SEQUENCE [LARGE SCALE GENOMIC DNA]</scope>
    <source>
        <strain evidence="5">L3</strain>
    </source>
</reference>
<dbReference type="Pfam" id="PF01784">
    <property type="entry name" value="DUF34_NIF3"/>
    <property type="match status" value="1"/>
</dbReference>
<gene>
    <name evidence="4" type="ORF">DTL3_0080</name>
</gene>
<dbReference type="Proteomes" id="UP000032809">
    <property type="component" value="Chromosome I"/>
</dbReference>
<evidence type="ECO:0000256" key="2">
    <source>
        <dbReference type="ARBA" id="ARBA00022723"/>
    </source>
</evidence>
<evidence type="ECO:0000313" key="5">
    <source>
        <dbReference type="Proteomes" id="UP000032809"/>
    </source>
</evidence>
<proteinExistence type="inferred from homology"/>
<dbReference type="InterPro" id="IPR002678">
    <property type="entry name" value="DUF34/NIF3"/>
</dbReference>
<dbReference type="RefSeq" id="WP_045087040.1">
    <property type="nucleotide sequence ID" value="NZ_LN824141.1"/>
</dbReference>
<protein>
    <submittedName>
        <fullName evidence="4">NGG1p interacting factor 3 protein, NIF3</fullName>
    </submittedName>
</protein>
<keyword evidence="2 3" id="KW-0479">Metal-binding</keyword>
<name>A0A0C7P062_DEFTU</name>
<evidence type="ECO:0000313" key="4">
    <source>
        <dbReference type="EMBL" id="CEP77414.1"/>
    </source>
</evidence>
<dbReference type="InterPro" id="IPR036069">
    <property type="entry name" value="DUF34/NIF3_sf"/>
</dbReference>
<dbReference type="PANTHER" id="PTHR13799:SF14">
    <property type="entry name" value="GTP CYCLOHYDROLASE 1 TYPE 2 HOMOLOG"/>
    <property type="match status" value="1"/>
</dbReference>
<sequence>MEITVQDVINAIVLPKLSSEATVDKLLFGDPETIVTGISVTFLATQEVIEQSIKLGNNFIITHEGIFYSHIGNTEFLKSDPVFKQKLHLIESNSLSIFRFHDNIHRYQPDGIMAGLLKRLSLDIYEVNRSQTYSIIEIPKKSLLEIIQDIKKSLDIDYIRYMGDLSMECRRVGILVGYRGTGEMIIPLFHKESLDLVIYGEGPEWEAPEYVRDAIRQGNHKALIVLGHAESEKPGMEYVANLIKLKFPSIPVHYIDLEPLFCVY</sequence>
<dbReference type="GO" id="GO:0005737">
    <property type="term" value="C:cytoplasm"/>
    <property type="evidence" value="ECO:0007669"/>
    <property type="project" value="TreeGrafter"/>
</dbReference>
<dbReference type="HOGENOM" id="CLU_089937_1_0_0"/>
<comment type="similarity">
    <text evidence="1">Belongs to the GTP cyclohydrolase I type 2/NIF3 family.</text>
</comment>
<dbReference type="Gene3D" id="3.40.1390.30">
    <property type="entry name" value="NIF3 (NGG1p interacting factor 3)-like"/>
    <property type="match status" value="1"/>
</dbReference>
<keyword evidence="5" id="KW-1185">Reference proteome</keyword>
<feature type="binding site" evidence="3">
    <location>
        <position position="228"/>
    </location>
    <ligand>
        <name>a divalent metal cation</name>
        <dbReference type="ChEBI" id="CHEBI:60240"/>
        <label>1</label>
    </ligand>
</feature>
<dbReference type="OrthoDB" id="1116574at2"/>
<evidence type="ECO:0000256" key="1">
    <source>
        <dbReference type="ARBA" id="ARBA00006964"/>
    </source>
</evidence>
<dbReference type="EMBL" id="LN824141">
    <property type="protein sequence ID" value="CEP77414.1"/>
    <property type="molecule type" value="Genomic_DNA"/>
</dbReference>
<dbReference type="STRING" id="1006576.DTL3_0080"/>
<dbReference type="PATRIC" id="fig|1006576.9.peg.78"/>